<keyword evidence="13" id="KW-1185">Reference proteome</keyword>
<dbReference type="InterPro" id="IPR006063">
    <property type="entry name" value="HisA_bact_arch"/>
</dbReference>
<keyword evidence="8 9" id="KW-0413">Isomerase</keyword>
<dbReference type="HAMAP" id="MF_01014">
    <property type="entry name" value="HisA"/>
    <property type="match status" value="1"/>
</dbReference>
<feature type="active site" description="Proton donor" evidence="9">
    <location>
        <position position="132"/>
    </location>
</feature>
<organism evidence="12 13">
    <name type="scientific">Lysobacter soyae</name>
    <dbReference type="NCBI Taxonomy" id="2764185"/>
    <lineage>
        <taxon>Bacteria</taxon>
        <taxon>Pseudomonadati</taxon>
        <taxon>Pseudomonadota</taxon>
        <taxon>Gammaproteobacteria</taxon>
        <taxon>Lysobacterales</taxon>
        <taxon>Lysobacteraceae</taxon>
        <taxon>Lysobacter</taxon>
    </lineage>
</organism>
<proteinExistence type="inferred from homology"/>
<evidence type="ECO:0000256" key="8">
    <source>
        <dbReference type="ARBA" id="ARBA00023235"/>
    </source>
</evidence>
<dbReference type="Proteomes" id="UP000824755">
    <property type="component" value="Chromosome"/>
</dbReference>
<comment type="similarity">
    <text evidence="4 9 10">Belongs to the HisA/HisF family.</text>
</comment>
<dbReference type="InterPro" id="IPR023016">
    <property type="entry name" value="HisA/PriA"/>
</dbReference>
<evidence type="ECO:0000256" key="11">
    <source>
        <dbReference type="RuleBase" id="RU003658"/>
    </source>
</evidence>
<evidence type="ECO:0000256" key="4">
    <source>
        <dbReference type="ARBA" id="ARBA00009667"/>
    </source>
</evidence>
<evidence type="ECO:0000256" key="5">
    <source>
        <dbReference type="ARBA" id="ARBA00022490"/>
    </source>
</evidence>
<evidence type="ECO:0000256" key="10">
    <source>
        <dbReference type="RuleBase" id="RU003657"/>
    </source>
</evidence>
<feature type="active site" description="Proton acceptor" evidence="9">
    <location>
        <position position="10"/>
    </location>
</feature>
<evidence type="ECO:0000256" key="3">
    <source>
        <dbReference type="ARBA" id="ARBA00005133"/>
    </source>
</evidence>
<dbReference type="NCBIfam" id="TIGR00007">
    <property type="entry name" value="1-(5-phosphoribosyl)-5-[(5-phosphoribosylamino)methylideneamino]imidazole-4-carboxamide isomerase"/>
    <property type="match status" value="1"/>
</dbReference>
<dbReference type="InterPro" id="IPR013785">
    <property type="entry name" value="Aldolase_TIM"/>
</dbReference>
<evidence type="ECO:0000256" key="2">
    <source>
        <dbReference type="ARBA" id="ARBA00004496"/>
    </source>
</evidence>
<keyword evidence="5 9" id="KW-0963">Cytoplasm</keyword>
<dbReference type="Pfam" id="PF00977">
    <property type="entry name" value="His_biosynth"/>
    <property type="match status" value="1"/>
</dbReference>
<dbReference type="PANTHER" id="PTHR43090">
    <property type="entry name" value="1-(5-PHOSPHORIBOSYL)-5-[(5-PHOSPHORIBOSYLAMINO)METHYLIDENEAMINO] IMIDAZOLE-4-CARBOXAMIDE ISOMERASE"/>
    <property type="match status" value="1"/>
</dbReference>
<protein>
    <recommendedName>
        <fullName evidence="9 11">1-(5-phosphoribosyl)-5-[(5-phosphoribosylamino)methylideneamino] imidazole-4-carboxamide isomerase</fullName>
        <ecNumber evidence="9 11">5.3.1.16</ecNumber>
    </recommendedName>
    <alternativeName>
        <fullName evidence="9">Phosphoribosylformimino-5-aminoimidazole carboxamide ribotide isomerase</fullName>
    </alternativeName>
</protein>
<keyword evidence="6 9" id="KW-0028">Amino-acid biosynthesis</keyword>
<dbReference type="InterPro" id="IPR011060">
    <property type="entry name" value="RibuloseP-bd_barrel"/>
</dbReference>
<sequence length="244" mass="26296">MTFTVYPAIDLRHGAVVRLHQGDYAQSKQYDMTPEDLARGYRAQGAEWLHLVDLEGARSGTTSLHSHVRAISDATGLKVQVGGGVREANDVERLLGAGAKRVVIGSLAVVSPERVIEWLHDYGADALTIALDTRRDERGDWRLPIHGWTKNSTESLFTLAHAYAQAGLKHLLCTDISRDGTLSGPAIALYAALHERFPTLSVQASGGIRDAEDVRSVLTSGCAGVVIGKSLLEGSMRLSEALLC</sequence>
<evidence type="ECO:0000256" key="9">
    <source>
        <dbReference type="HAMAP-Rule" id="MF_01014"/>
    </source>
</evidence>
<dbReference type="RefSeq" id="WP_220379065.1">
    <property type="nucleotide sequence ID" value="NZ_CP080544.1"/>
</dbReference>
<dbReference type="PANTHER" id="PTHR43090:SF2">
    <property type="entry name" value="1-(5-PHOSPHORIBOSYL)-5-[(5-PHOSPHORIBOSYLAMINO)METHYLIDENEAMINO] IMIDAZOLE-4-CARBOXAMIDE ISOMERASE"/>
    <property type="match status" value="1"/>
</dbReference>
<evidence type="ECO:0000313" key="13">
    <source>
        <dbReference type="Proteomes" id="UP000824755"/>
    </source>
</evidence>
<reference evidence="12 13" key="1">
    <citation type="submission" date="2021-08" db="EMBL/GenBank/DDBJ databases">
        <title>Lysobacter sp. strain CJ11 Genome sequencing and assembly.</title>
        <authorList>
            <person name="Kim I."/>
        </authorList>
    </citation>
    <scope>NUCLEOTIDE SEQUENCE [LARGE SCALE GENOMIC DNA]</scope>
    <source>
        <strain evidence="12 13">CJ11</strain>
    </source>
</reference>
<dbReference type="InterPro" id="IPR044524">
    <property type="entry name" value="Isoase_HisA-like"/>
</dbReference>
<dbReference type="Gene3D" id="3.20.20.70">
    <property type="entry name" value="Aldolase class I"/>
    <property type="match status" value="1"/>
</dbReference>
<name>A0ABX8WN86_9GAMM</name>
<gene>
    <name evidence="9 12" type="primary">hisA</name>
    <name evidence="12" type="ORF">H8L67_06570</name>
</gene>
<dbReference type="SUPFAM" id="SSF51366">
    <property type="entry name" value="Ribulose-phoshate binding barrel"/>
    <property type="match status" value="1"/>
</dbReference>
<evidence type="ECO:0000313" key="12">
    <source>
        <dbReference type="EMBL" id="QYR52278.1"/>
    </source>
</evidence>
<evidence type="ECO:0000256" key="7">
    <source>
        <dbReference type="ARBA" id="ARBA00023102"/>
    </source>
</evidence>
<dbReference type="GO" id="GO:0003949">
    <property type="term" value="F:1-(5-phosphoribosyl)-5-[(5-phosphoribosylamino)methylideneamino]imidazole-4-carboxamide isomerase activity"/>
    <property type="evidence" value="ECO:0007669"/>
    <property type="project" value="UniProtKB-EC"/>
</dbReference>
<comment type="pathway">
    <text evidence="3 9 11">Amino-acid biosynthesis; L-histidine biosynthesis; L-histidine from 5-phospho-alpha-D-ribose 1-diphosphate: step 4/9.</text>
</comment>
<evidence type="ECO:0000256" key="1">
    <source>
        <dbReference type="ARBA" id="ARBA00000901"/>
    </source>
</evidence>
<dbReference type="EMBL" id="CP080544">
    <property type="protein sequence ID" value="QYR52278.1"/>
    <property type="molecule type" value="Genomic_DNA"/>
</dbReference>
<dbReference type="EC" id="5.3.1.16" evidence="9 11"/>
<dbReference type="CDD" id="cd04732">
    <property type="entry name" value="HisA"/>
    <property type="match status" value="1"/>
</dbReference>
<accession>A0ABX8WN86</accession>
<comment type="catalytic activity">
    <reaction evidence="1 9 11">
        <text>1-(5-phospho-beta-D-ribosyl)-5-[(5-phospho-beta-D-ribosylamino)methylideneamino]imidazole-4-carboxamide = 5-[(5-phospho-1-deoxy-D-ribulos-1-ylimino)methylamino]-1-(5-phospho-beta-D-ribosyl)imidazole-4-carboxamide</text>
        <dbReference type="Rhea" id="RHEA:15469"/>
        <dbReference type="ChEBI" id="CHEBI:58435"/>
        <dbReference type="ChEBI" id="CHEBI:58525"/>
        <dbReference type="EC" id="5.3.1.16"/>
    </reaction>
</comment>
<keyword evidence="7 9" id="KW-0368">Histidine biosynthesis</keyword>
<dbReference type="InterPro" id="IPR006062">
    <property type="entry name" value="His_biosynth"/>
</dbReference>
<comment type="subcellular location">
    <subcellularLocation>
        <location evidence="2 9 11">Cytoplasm</location>
    </subcellularLocation>
</comment>
<evidence type="ECO:0000256" key="6">
    <source>
        <dbReference type="ARBA" id="ARBA00022605"/>
    </source>
</evidence>